<evidence type="ECO:0000259" key="1">
    <source>
        <dbReference type="Pfam" id="PF00085"/>
    </source>
</evidence>
<dbReference type="InterPro" id="IPR036249">
    <property type="entry name" value="Thioredoxin-like_sf"/>
</dbReference>
<name>A0A1G9I5B2_9FIRM</name>
<protein>
    <submittedName>
        <fullName evidence="2">Thioredoxin</fullName>
    </submittedName>
</protein>
<evidence type="ECO:0000313" key="3">
    <source>
        <dbReference type="Proteomes" id="UP000199068"/>
    </source>
</evidence>
<gene>
    <name evidence="2" type="ORF">SAMN04515677_10199</name>
</gene>
<keyword evidence="3" id="KW-1185">Reference proteome</keyword>
<dbReference type="InterPro" id="IPR013766">
    <property type="entry name" value="Thioredoxin_domain"/>
</dbReference>
<dbReference type="Proteomes" id="UP000199068">
    <property type="component" value="Unassembled WGS sequence"/>
</dbReference>
<dbReference type="SUPFAM" id="SSF52833">
    <property type="entry name" value="Thioredoxin-like"/>
    <property type="match status" value="1"/>
</dbReference>
<reference evidence="2 3" key="1">
    <citation type="submission" date="2016-10" db="EMBL/GenBank/DDBJ databases">
        <authorList>
            <person name="de Groot N.N."/>
        </authorList>
    </citation>
    <scope>NUCLEOTIDE SEQUENCE [LARGE SCALE GENOMIC DNA]</scope>
    <source>
        <strain evidence="2 3">DSM 797</strain>
    </source>
</reference>
<dbReference type="STRING" id="1121325.SAMN04515677_10199"/>
<dbReference type="RefSeq" id="WP_092721798.1">
    <property type="nucleotide sequence ID" value="NZ_FNGW01000001.1"/>
</dbReference>
<feature type="domain" description="Thioredoxin" evidence="1">
    <location>
        <begin position="8"/>
        <end position="99"/>
    </location>
</feature>
<dbReference type="AlphaFoldDB" id="A0A1G9I5B2"/>
<organism evidence="2 3">
    <name type="scientific">Romboutsia lituseburensis DSM 797</name>
    <dbReference type="NCBI Taxonomy" id="1121325"/>
    <lineage>
        <taxon>Bacteria</taxon>
        <taxon>Bacillati</taxon>
        <taxon>Bacillota</taxon>
        <taxon>Clostridia</taxon>
        <taxon>Peptostreptococcales</taxon>
        <taxon>Peptostreptococcaceae</taxon>
        <taxon>Romboutsia</taxon>
    </lineage>
</organism>
<dbReference type="Pfam" id="PF00085">
    <property type="entry name" value="Thioredoxin"/>
    <property type="match status" value="1"/>
</dbReference>
<dbReference type="CDD" id="cd02947">
    <property type="entry name" value="TRX_family"/>
    <property type="match status" value="1"/>
</dbReference>
<proteinExistence type="predicted"/>
<sequence length="107" mass="12569">MKITNSYEEINELINNNDMVLLYFSGENCGVCNVIKSKVEDILTKYSNIKSLEIKTENSREIAGQYNIFTIPGIIVYVQNKETIREARYISLEELESKIHRYYNMIY</sequence>
<evidence type="ECO:0000313" key="2">
    <source>
        <dbReference type="EMBL" id="SDL19993.1"/>
    </source>
</evidence>
<dbReference type="EMBL" id="FNGW01000001">
    <property type="protein sequence ID" value="SDL19993.1"/>
    <property type="molecule type" value="Genomic_DNA"/>
</dbReference>
<accession>A0A1G9I5B2</accession>
<dbReference type="Gene3D" id="3.40.30.10">
    <property type="entry name" value="Glutaredoxin"/>
    <property type="match status" value="1"/>
</dbReference>